<gene>
    <name evidence="2" type="ORF">V144x_40470</name>
</gene>
<feature type="region of interest" description="Disordered" evidence="1">
    <location>
        <begin position="186"/>
        <end position="212"/>
    </location>
</feature>
<protein>
    <submittedName>
        <fullName evidence="2">Uncharacterized protein</fullName>
    </submittedName>
</protein>
<name>A0A517VZX5_9PLAN</name>
<evidence type="ECO:0000313" key="3">
    <source>
        <dbReference type="Proteomes" id="UP000318704"/>
    </source>
</evidence>
<proteinExistence type="predicted"/>
<dbReference type="KEGG" id="gaw:V144x_40470"/>
<dbReference type="Proteomes" id="UP000318704">
    <property type="component" value="Chromosome"/>
</dbReference>
<accession>A0A517VZX5</accession>
<evidence type="ECO:0000256" key="1">
    <source>
        <dbReference type="SAM" id="MobiDB-lite"/>
    </source>
</evidence>
<reference evidence="2 3" key="1">
    <citation type="submission" date="2019-03" db="EMBL/GenBank/DDBJ databases">
        <title>Deep-cultivation of Planctomycetes and their phenomic and genomic characterization uncovers novel biology.</title>
        <authorList>
            <person name="Wiegand S."/>
            <person name="Jogler M."/>
            <person name="Boedeker C."/>
            <person name="Pinto D."/>
            <person name="Vollmers J."/>
            <person name="Rivas-Marin E."/>
            <person name="Kohn T."/>
            <person name="Peeters S.H."/>
            <person name="Heuer A."/>
            <person name="Rast P."/>
            <person name="Oberbeckmann S."/>
            <person name="Bunk B."/>
            <person name="Jeske O."/>
            <person name="Meyerdierks A."/>
            <person name="Storesund J.E."/>
            <person name="Kallscheuer N."/>
            <person name="Luecker S."/>
            <person name="Lage O.M."/>
            <person name="Pohl T."/>
            <person name="Merkel B.J."/>
            <person name="Hornburger P."/>
            <person name="Mueller R.-W."/>
            <person name="Bruemmer F."/>
            <person name="Labrenz M."/>
            <person name="Spormann A.M."/>
            <person name="Op den Camp H."/>
            <person name="Overmann J."/>
            <person name="Amann R."/>
            <person name="Jetten M.S.M."/>
            <person name="Mascher T."/>
            <person name="Medema M.H."/>
            <person name="Devos D.P."/>
            <person name="Kaster A.-K."/>
            <person name="Ovreas L."/>
            <person name="Rohde M."/>
            <person name="Galperin M.Y."/>
            <person name="Jogler C."/>
        </authorList>
    </citation>
    <scope>NUCLEOTIDE SEQUENCE [LARGE SCALE GENOMIC DNA]</scope>
    <source>
        <strain evidence="2 3">V144</strain>
    </source>
</reference>
<sequence>MSHQSECCSDPTCESGLRNRYFQGKRLTPAALQTEQDYNLQRRRLINRSIHGWGVVGGFDVSKPNAQGFDISKGFALDQCGRELCRIEHGIVKYDEIKLLNNKGKEILGEVKEKILEIFSDSSDLSSQVKKQFSEKEPKTVSRWLLSAHYAEVKMNHVKGDPCEPCSSQWDHVCETVRFSLREMENKECDDDQSRQGTGDTNSSQADDSLDDNEIRRSPRCLCEHSKKWEFSSDQGGSLNEYQEHCGGIIDIDLDYKNAVPLAYIKFYEKEDPQNNRQNKYFVFDDCSPRQLVKHNELLFDLIPSCDLTTISEIGWAKWHHKEVNPIEFKTFISDGAEINGEEVILKNISVNFSRGVRVSSLLPDCFSMTLLFHESTTGWWKPHRVPIVRINPNPETIALDQCDKEELTESAQIVITKRWLKEEFDAESYSTFDNVPSRVEIEVYGDLIIDCNGQSVDANAVGLQTVPSGNGSPGGTFRSSFKIVNKKKNVTEIKGELQ</sequence>
<evidence type="ECO:0000313" key="2">
    <source>
        <dbReference type="EMBL" id="QDT98540.1"/>
    </source>
</evidence>
<organism evidence="2 3">
    <name type="scientific">Gimesia aquarii</name>
    <dbReference type="NCBI Taxonomy" id="2527964"/>
    <lineage>
        <taxon>Bacteria</taxon>
        <taxon>Pseudomonadati</taxon>
        <taxon>Planctomycetota</taxon>
        <taxon>Planctomycetia</taxon>
        <taxon>Planctomycetales</taxon>
        <taxon>Planctomycetaceae</taxon>
        <taxon>Gimesia</taxon>
    </lineage>
</organism>
<feature type="compositionally biased region" description="Polar residues" evidence="1">
    <location>
        <begin position="195"/>
        <end position="207"/>
    </location>
</feature>
<dbReference type="RefSeq" id="WP_144987279.1">
    <property type="nucleotide sequence ID" value="NZ_CP037920.1"/>
</dbReference>
<dbReference type="AlphaFoldDB" id="A0A517VZX5"/>
<dbReference type="EMBL" id="CP037920">
    <property type="protein sequence ID" value="QDT98540.1"/>
    <property type="molecule type" value="Genomic_DNA"/>
</dbReference>